<dbReference type="AlphaFoldDB" id="A0A1E3PDC6"/>
<gene>
    <name evidence="3" type="ORF">NADFUDRAFT_48128</name>
</gene>
<feature type="region of interest" description="Disordered" evidence="2">
    <location>
        <begin position="179"/>
        <end position="281"/>
    </location>
</feature>
<accession>A0A1E3PDC6</accession>
<reference evidence="3 4" key="1">
    <citation type="journal article" date="2016" name="Proc. Natl. Acad. Sci. U.S.A.">
        <title>Comparative genomics of biotechnologically important yeasts.</title>
        <authorList>
            <person name="Riley R."/>
            <person name="Haridas S."/>
            <person name="Wolfe K.H."/>
            <person name="Lopes M.R."/>
            <person name="Hittinger C.T."/>
            <person name="Goeker M."/>
            <person name="Salamov A.A."/>
            <person name="Wisecaver J.H."/>
            <person name="Long T.M."/>
            <person name="Calvey C.H."/>
            <person name="Aerts A.L."/>
            <person name="Barry K.W."/>
            <person name="Choi C."/>
            <person name="Clum A."/>
            <person name="Coughlan A.Y."/>
            <person name="Deshpande S."/>
            <person name="Douglass A.P."/>
            <person name="Hanson S.J."/>
            <person name="Klenk H.-P."/>
            <person name="LaButti K.M."/>
            <person name="Lapidus A."/>
            <person name="Lindquist E.A."/>
            <person name="Lipzen A.M."/>
            <person name="Meier-Kolthoff J.P."/>
            <person name="Ohm R.A."/>
            <person name="Otillar R.P."/>
            <person name="Pangilinan J.L."/>
            <person name="Peng Y."/>
            <person name="Rokas A."/>
            <person name="Rosa C.A."/>
            <person name="Scheuner C."/>
            <person name="Sibirny A.A."/>
            <person name="Slot J.C."/>
            <person name="Stielow J.B."/>
            <person name="Sun H."/>
            <person name="Kurtzman C.P."/>
            <person name="Blackwell M."/>
            <person name="Grigoriev I.V."/>
            <person name="Jeffries T.W."/>
        </authorList>
    </citation>
    <scope>NUCLEOTIDE SEQUENCE [LARGE SCALE GENOMIC DNA]</scope>
    <source>
        <strain evidence="3 4">DSM 6958</strain>
    </source>
</reference>
<dbReference type="GO" id="GO:0015031">
    <property type="term" value="P:protein transport"/>
    <property type="evidence" value="ECO:0007669"/>
    <property type="project" value="InterPro"/>
</dbReference>
<evidence type="ECO:0000313" key="3">
    <source>
        <dbReference type="EMBL" id="ODQ63214.1"/>
    </source>
</evidence>
<feature type="compositionally biased region" description="Polar residues" evidence="2">
    <location>
        <begin position="265"/>
        <end position="277"/>
    </location>
</feature>
<feature type="compositionally biased region" description="Polar residues" evidence="2">
    <location>
        <begin position="236"/>
        <end position="250"/>
    </location>
</feature>
<organism evidence="3 4">
    <name type="scientific">Nadsonia fulvescens var. elongata DSM 6958</name>
    <dbReference type="NCBI Taxonomy" id="857566"/>
    <lineage>
        <taxon>Eukaryota</taxon>
        <taxon>Fungi</taxon>
        <taxon>Dikarya</taxon>
        <taxon>Ascomycota</taxon>
        <taxon>Saccharomycotina</taxon>
        <taxon>Dipodascomycetes</taxon>
        <taxon>Dipodascales</taxon>
        <taxon>Dipodascales incertae sedis</taxon>
        <taxon>Nadsonia</taxon>
    </lineage>
</organism>
<dbReference type="InterPro" id="IPR042277">
    <property type="entry name" value="IST1-like"/>
</dbReference>
<comment type="similarity">
    <text evidence="1">Belongs to the IST1 family.</text>
</comment>
<dbReference type="Proteomes" id="UP000095009">
    <property type="component" value="Unassembled WGS sequence"/>
</dbReference>
<sequence>MKLKLQLKLAINRLRLIQQKETALAKQNRRLMAQLLEQGREESARIRVENIIQEDIYVELLEIIELYCELLLARISLIDVNRELDPGLEEAVRAILLAAPRTGIKELIIVRELLVLRYGKEFALSVTIDNLDNKIPKKVMSRLVVEPPSYELVTMYLREIAMAYNAPFSQLYQETKSIANKDSNDDDDDDSDGSKSGLVPVEPVAVELPEETSRARIQRRLSGTAHLPDPLDDSSKSPISLSAPKPSSDNPRPKVLVSKDIAAHSTMSRPRQVVSNSNDEELDELRKRFEALKQK</sequence>
<dbReference type="FunFam" id="1.20.1260.60:FF:000002">
    <property type="entry name" value="Vacuolar protein sorting-associated protein IST1"/>
    <property type="match status" value="1"/>
</dbReference>
<proteinExistence type="inferred from homology"/>
<dbReference type="EMBL" id="KV454415">
    <property type="protein sequence ID" value="ODQ63214.1"/>
    <property type="molecule type" value="Genomic_DNA"/>
</dbReference>
<name>A0A1E3PDC6_9ASCO</name>
<dbReference type="InterPro" id="IPR005061">
    <property type="entry name" value="Ist1"/>
</dbReference>
<feature type="compositionally biased region" description="Low complexity" evidence="2">
    <location>
        <begin position="194"/>
        <end position="207"/>
    </location>
</feature>
<dbReference type="OrthoDB" id="29853at2759"/>
<evidence type="ECO:0000256" key="1">
    <source>
        <dbReference type="ARBA" id="ARBA00005536"/>
    </source>
</evidence>
<dbReference type="PANTHER" id="PTHR12161:SF5">
    <property type="entry name" value="IST1 HOMOLOG"/>
    <property type="match status" value="1"/>
</dbReference>
<evidence type="ECO:0000313" key="4">
    <source>
        <dbReference type="Proteomes" id="UP000095009"/>
    </source>
</evidence>
<evidence type="ECO:0000256" key="2">
    <source>
        <dbReference type="SAM" id="MobiDB-lite"/>
    </source>
</evidence>
<dbReference type="Gene3D" id="1.20.1260.60">
    <property type="entry name" value="Vacuolar protein sorting-associated protein Ist1"/>
    <property type="match status" value="1"/>
</dbReference>
<dbReference type="Pfam" id="PF03398">
    <property type="entry name" value="Ist1"/>
    <property type="match status" value="1"/>
</dbReference>
<dbReference type="STRING" id="857566.A0A1E3PDC6"/>
<keyword evidence="4" id="KW-1185">Reference proteome</keyword>
<dbReference type="PANTHER" id="PTHR12161">
    <property type="entry name" value="IST1 FAMILY MEMBER"/>
    <property type="match status" value="1"/>
</dbReference>
<protein>
    <submittedName>
        <fullName evidence="3">DUF292-domain-containing protein</fullName>
    </submittedName>
</protein>